<dbReference type="Ensembl" id="ENSOART00020011290.2">
    <property type="protein sequence ID" value="ENSOARP00020009273.2"/>
    <property type="gene ID" value="ENSOARG00020037716.1"/>
</dbReference>
<proteinExistence type="predicted"/>
<name>A0AC11B4D0_SHEEP</name>
<sequence length="328" mass="37626">MTMDPKYQKKVKLNDGHFIPVLGFGTFAPPEVRVPKSEALEVTKFAIEVGFRHIDCAYLYQNEEQVGQAIRSKIADGTVKREDIFYTSKVWSTFLRPELVRPALEKSLKDLQLEYVDLYIIHHPVALVPGEAIFPTDENGKPIFDSVDLCRTWEALEKCKDAGLTKSIGVSNFNHKQLEKILNKPGLKYKPVCNQVECHPYLNQSKLLEFCKSHDIVLVAYGALGAQRTLQWMNPNFPFLLEDPVLSAIAKKHKQTPALVALRYQIQRGVVVLAKSYNKKRIKENIQVFDFELTPEDMKAIDGLNSNIRYYDFQQAVDHPEYPYSEEY</sequence>
<reference evidence="1" key="2">
    <citation type="submission" date="2025-08" db="UniProtKB">
        <authorList>
            <consortium name="Ensembl"/>
        </authorList>
    </citation>
    <scope>IDENTIFICATION</scope>
</reference>
<protein>
    <submittedName>
        <fullName evidence="1">Uncharacterized protein</fullName>
    </submittedName>
</protein>
<accession>A0AC11B4D0</accession>
<reference evidence="1" key="1">
    <citation type="submission" date="2020-11" db="EMBL/GenBank/DDBJ databases">
        <authorList>
            <person name="Davenport K.M."/>
            <person name="Bickhart D.M."/>
            <person name="Smith T.P.L."/>
            <person name="Murdoch B.M."/>
            <person name="Rosen B.D."/>
        </authorList>
    </citation>
    <scope>NUCLEOTIDE SEQUENCE [LARGE SCALE GENOMIC DNA]</scope>
    <source>
        <strain evidence="1">OAR_USU_Benz2616</strain>
    </source>
</reference>
<gene>
    <name evidence="1" type="primary">LOC105614315</name>
</gene>
<organism evidence="1">
    <name type="scientific">Ovis aries</name>
    <name type="common">Sheep</name>
    <dbReference type="NCBI Taxonomy" id="9940"/>
    <lineage>
        <taxon>Eukaryota</taxon>
        <taxon>Metazoa</taxon>
        <taxon>Chordata</taxon>
        <taxon>Craniata</taxon>
        <taxon>Vertebrata</taxon>
        <taxon>Euteleostomi</taxon>
        <taxon>Mammalia</taxon>
        <taxon>Eutheria</taxon>
        <taxon>Laurasiatheria</taxon>
        <taxon>Artiodactyla</taxon>
        <taxon>Ruminantia</taxon>
        <taxon>Pecora</taxon>
        <taxon>Bovidae</taxon>
        <taxon>Caprinae</taxon>
        <taxon>Ovis</taxon>
    </lineage>
</organism>
<reference evidence="1" key="3">
    <citation type="submission" date="2025-09" db="UniProtKB">
        <authorList>
            <consortium name="Ensembl"/>
        </authorList>
    </citation>
    <scope>IDENTIFICATION</scope>
</reference>
<evidence type="ECO:0000313" key="1">
    <source>
        <dbReference type="Ensembl" id="ENSOARP00020009273.2"/>
    </source>
</evidence>